<dbReference type="InterPro" id="IPR025746">
    <property type="entry name" value="PilX_N_dom"/>
</dbReference>
<dbReference type="EMBL" id="JABZEO010000019">
    <property type="protein sequence ID" value="NVZ11333.1"/>
    <property type="molecule type" value="Genomic_DNA"/>
</dbReference>
<evidence type="ECO:0000256" key="1">
    <source>
        <dbReference type="SAM" id="Phobius"/>
    </source>
</evidence>
<evidence type="ECO:0000313" key="4">
    <source>
        <dbReference type="Proteomes" id="UP000592294"/>
    </source>
</evidence>
<protein>
    <recommendedName>
        <fullName evidence="2">Type 4 fimbrial biogenesis protein PilX N-terminal domain-containing protein</fullName>
    </recommendedName>
</protein>
<feature type="domain" description="Type 4 fimbrial biogenesis protein PilX N-terminal" evidence="2">
    <location>
        <begin position="18"/>
        <end position="68"/>
    </location>
</feature>
<evidence type="ECO:0000313" key="3">
    <source>
        <dbReference type="EMBL" id="NVZ11333.1"/>
    </source>
</evidence>
<organism evidence="3 4">
    <name type="scientific">Allochromatium humboldtianum</name>
    <dbReference type="NCBI Taxonomy" id="504901"/>
    <lineage>
        <taxon>Bacteria</taxon>
        <taxon>Pseudomonadati</taxon>
        <taxon>Pseudomonadota</taxon>
        <taxon>Gammaproteobacteria</taxon>
        <taxon>Chromatiales</taxon>
        <taxon>Chromatiaceae</taxon>
        <taxon>Allochromatium</taxon>
    </lineage>
</organism>
<feature type="transmembrane region" description="Helical" evidence="1">
    <location>
        <begin position="20"/>
        <end position="39"/>
    </location>
</feature>
<accession>A0A850RQZ8</accession>
<reference evidence="3 4" key="1">
    <citation type="submission" date="2020-06" db="EMBL/GenBank/DDBJ databases">
        <title>Whole-genome sequence of Allochromatium humboldtianum DSM 21881, type strain.</title>
        <authorList>
            <person name="Kyndt J.A."/>
            <person name="Meyer T.E."/>
        </authorList>
    </citation>
    <scope>NUCLEOTIDE SEQUENCE [LARGE SCALE GENOMIC DNA]</scope>
    <source>
        <strain evidence="3 4">DSM 21881</strain>
    </source>
</reference>
<dbReference type="RefSeq" id="WP_176978034.1">
    <property type="nucleotide sequence ID" value="NZ_JABZEO010000019.1"/>
</dbReference>
<proteinExistence type="predicted"/>
<dbReference type="AlphaFoldDB" id="A0A850RQZ8"/>
<dbReference type="Proteomes" id="UP000592294">
    <property type="component" value="Unassembled WGS sequence"/>
</dbReference>
<dbReference type="Pfam" id="PF14341">
    <property type="entry name" value="PilX_N"/>
    <property type="match status" value="1"/>
</dbReference>
<comment type="caution">
    <text evidence="3">The sequence shown here is derived from an EMBL/GenBank/DDBJ whole genome shotgun (WGS) entry which is preliminary data.</text>
</comment>
<keyword evidence="4" id="KW-1185">Reference proteome</keyword>
<name>A0A850RQZ8_9GAMM</name>
<keyword evidence="1" id="KW-0812">Transmembrane</keyword>
<keyword evidence="1" id="KW-0472">Membrane</keyword>
<sequence>MNMFPRNFRAPKSRDGSKGATLIIALIFLIIMSLGTFFAHRGMVLDQNVAGNYYRSTRALMAAESGLEIMAARLRDYAQRESILTNDGTTYTGFAASPPIYRPTSADLGTVTATATGQVTALVTLSAVGPVSGPFAKLRIDAIGCWDDTGTDATCSTCSTNCPTTAQVSQILAFVGGLTGVPSAPLTTKGNANLGGSAITVTNTDPETNGLTVHAGGSISVHSSTANLITLPGTPPMASLAPSDSELSTITPDQYFEKFFAKDKDSYKNSADEIIVCGGVCNTSVNGKTGRIMWVDVPAGSSFVLNATTVVGSLSAPVILVVNGPLELRGSATIYGVAYSTSTLWDNTGGGTSQIIGAAIAEGNFTANGTPNPVYNADVLKKLSGRIGNYTKIPGSWRDF</sequence>
<keyword evidence="1" id="KW-1133">Transmembrane helix</keyword>
<gene>
    <name evidence="3" type="ORF">HW932_18955</name>
</gene>
<evidence type="ECO:0000259" key="2">
    <source>
        <dbReference type="Pfam" id="PF14341"/>
    </source>
</evidence>